<name>A0A6J5S0P8_9CAUD</name>
<sequence length="420" mass="44468">MSVYGHGAYAAAKIIDRSGQEHSLWTVERPFLQSVSAEENMGDIGVLGAVIAMPLKDGLELLADPNILVQGNRLMVKMGYSADGGSSTPWFDGILRSPEVQISASGVSITLAADGGHVVAFTRTTDKTYKGKPLDVLREVATDYGWKLEVDAHEPETVESVVSFSPGDGSTWTQIWTLMNDNGYVLTGTLRRASGGEACLKVTPVAKGARIAKRTFVMFGSVDQDKRQYPIVSFSADASPMYLYMGAAGFTSSYIGEDGQQHTVTSDPTTSTEQHAGDSVVAPSGQETKVGDVVVDLALGATVKDTALPQQIPHTRGPDETTAGQVQTTSDRKAEVAGFTVTVSTVGIPEMSGNDDHLVAGVGIYDGYYTVKSWTMQVDSGGFTGEWTGIKKSIDGLTGFRAVPKAVPDTLAEAGQETPP</sequence>
<evidence type="ECO:0000313" key="2">
    <source>
        <dbReference type="EMBL" id="CAB4203535.1"/>
    </source>
</evidence>
<dbReference type="EMBL" id="LR797331">
    <property type="protein sequence ID" value="CAB4203535.1"/>
    <property type="molecule type" value="Genomic_DNA"/>
</dbReference>
<accession>A0A6J5S0P8</accession>
<organism evidence="2">
    <name type="scientific">uncultured Caudovirales phage</name>
    <dbReference type="NCBI Taxonomy" id="2100421"/>
    <lineage>
        <taxon>Viruses</taxon>
        <taxon>Duplodnaviria</taxon>
        <taxon>Heunggongvirae</taxon>
        <taxon>Uroviricota</taxon>
        <taxon>Caudoviricetes</taxon>
        <taxon>Peduoviridae</taxon>
        <taxon>Maltschvirus</taxon>
        <taxon>Maltschvirus maltsch</taxon>
    </lineage>
</organism>
<proteinExistence type="predicted"/>
<feature type="region of interest" description="Disordered" evidence="1">
    <location>
        <begin position="258"/>
        <end position="285"/>
    </location>
</feature>
<evidence type="ECO:0000256" key="1">
    <source>
        <dbReference type="SAM" id="MobiDB-lite"/>
    </source>
</evidence>
<gene>
    <name evidence="2" type="ORF">UFOVP1382_149</name>
</gene>
<protein>
    <submittedName>
        <fullName evidence="2">Uncharacterized protein</fullName>
    </submittedName>
</protein>
<feature type="compositionally biased region" description="Polar residues" evidence="1">
    <location>
        <begin position="261"/>
        <end position="274"/>
    </location>
</feature>
<reference evidence="2" key="1">
    <citation type="submission" date="2020-05" db="EMBL/GenBank/DDBJ databases">
        <authorList>
            <person name="Chiriac C."/>
            <person name="Salcher M."/>
            <person name="Ghai R."/>
            <person name="Kavagutti S V."/>
        </authorList>
    </citation>
    <scope>NUCLEOTIDE SEQUENCE</scope>
</reference>